<dbReference type="STRING" id="553175.POREN0001_0566"/>
<evidence type="ECO:0000259" key="4">
    <source>
        <dbReference type="Pfam" id="PF13205"/>
    </source>
</evidence>
<evidence type="ECO:0000256" key="3">
    <source>
        <dbReference type="SAM" id="SignalP"/>
    </source>
</evidence>
<dbReference type="eggNOG" id="COG4704">
    <property type="taxonomic scope" value="Bacteria"/>
</dbReference>
<sequence length="757" mass="84404">MKQFFSSLLPPFVVLSLLLTSLIVGCAKQASPEGGPYDMTPPRLIKSDPNNGTTHFSGKKIKLTFNENVKVEKSNEKVIFSPPQNTNPRILSGTGKSITIIFEDSLHSNTTYTIDFTDAIVDLNEGNPLEGFVFAFSTGEKIDSMEIRGQVLDARGLYPIPNIFVGVHKGGADSLFRTQAFLRTGRTMSDGSFVITHLAPGKYRLFALNDLDHSFSYSQRSEGFAFLSEAVEAVAPSPQEETPLPFAADSAKKDSLNAPPKSADFSDFSGQKADSILGRNEKPDHLLLYSIDLPQKQFLQKSARQDSTRLTLTFSQPLEQLPLVRLLDAPVEKKGLLLPQIDEKRKEVTYWITDSNYYRRDTLQLLTEYATLDSLEHPTLQTDTLKLIYRAQKKGQTQKKSRDKGNTPSLSQGTSGQGVSGSSSQSKEANKDRTGEKEQTGNNTGETPASTPPQEDDEEKTPHLTPQLAKSTSPFALSPRDTLAITFAQPPIHIDTAGVHLYSVTDSVETPQTVQLRLHPEQALELQILADLQFDTKYRLQLDSAAIRSCYGVPNRAASLDIVLESADKFGAISLSFDSLATHGATAYLEILSEDNRVLITRPVLPDSTITLDMLPAGSYYGRLWIDRNNNGKWDAGHYPTSQPEPSYLYPKTMTIQPKFTNEIRWNATEVPLSKQRPSGLKLSEETSQRADQMNQKRQRANLNEEYIKRMRERYGDKWNPSNADRRILGLPTRAEEKAARQAEKEAKKEKRARQQK</sequence>
<gene>
    <name evidence="5" type="ORF">POREN0001_0566</name>
</gene>
<feature type="compositionally biased region" description="Basic residues" evidence="2">
    <location>
        <begin position="393"/>
        <end position="402"/>
    </location>
</feature>
<dbReference type="InterPro" id="IPR032812">
    <property type="entry name" value="SbsA_Ig"/>
</dbReference>
<keyword evidence="6" id="KW-1185">Reference proteome</keyword>
<dbReference type="Gene3D" id="2.60.40.1220">
    <property type="match status" value="1"/>
</dbReference>
<proteinExistence type="predicted"/>
<feature type="region of interest" description="Disordered" evidence="2">
    <location>
        <begin position="717"/>
        <end position="757"/>
    </location>
</feature>
<dbReference type="PROSITE" id="PS51257">
    <property type="entry name" value="PROKAR_LIPOPROTEIN"/>
    <property type="match status" value="1"/>
</dbReference>
<feature type="compositionally biased region" description="Basic and acidic residues" evidence="2">
    <location>
        <begin position="724"/>
        <end position="749"/>
    </location>
</feature>
<feature type="domain" description="SbsA Ig-like" evidence="4">
    <location>
        <begin position="38"/>
        <end position="138"/>
    </location>
</feature>
<dbReference type="Proteomes" id="UP000004295">
    <property type="component" value="Unassembled WGS sequence"/>
</dbReference>
<dbReference type="Pfam" id="PF13205">
    <property type="entry name" value="Big_5"/>
    <property type="match status" value="1"/>
</dbReference>
<feature type="signal peptide" evidence="3">
    <location>
        <begin position="1"/>
        <end position="30"/>
    </location>
</feature>
<dbReference type="RefSeq" id="WP_004332592.1">
    <property type="nucleotide sequence ID" value="NZ_ACNN01000007.1"/>
</dbReference>
<feature type="region of interest" description="Disordered" evidence="2">
    <location>
        <begin position="237"/>
        <end position="264"/>
    </location>
</feature>
<accession>C3J8P7</accession>
<feature type="chain" id="PRO_5002927982" description="SbsA Ig-like domain-containing protein" evidence="3">
    <location>
        <begin position="31"/>
        <end position="757"/>
    </location>
</feature>
<protein>
    <recommendedName>
        <fullName evidence="4">SbsA Ig-like domain-containing protein</fullName>
    </recommendedName>
</protein>
<feature type="region of interest" description="Disordered" evidence="2">
    <location>
        <begin position="393"/>
        <end position="475"/>
    </location>
</feature>
<evidence type="ECO:0000256" key="1">
    <source>
        <dbReference type="ARBA" id="ARBA00022729"/>
    </source>
</evidence>
<dbReference type="InterPro" id="IPR014755">
    <property type="entry name" value="Cu-Rt/internalin_Ig-like"/>
</dbReference>
<feature type="compositionally biased region" description="Basic and acidic residues" evidence="2">
    <location>
        <begin position="428"/>
        <end position="439"/>
    </location>
</feature>
<evidence type="ECO:0000256" key="2">
    <source>
        <dbReference type="SAM" id="MobiDB-lite"/>
    </source>
</evidence>
<feature type="region of interest" description="Disordered" evidence="2">
    <location>
        <begin position="672"/>
        <end position="703"/>
    </location>
</feature>
<dbReference type="AlphaFoldDB" id="C3J8P7"/>
<reference evidence="5 6" key="1">
    <citation type="submission" date="2009-04" db="EMBL/GenBank/DDBJ databases">
        <authorList>
            <person name="Sebastian Y."/>
            <person name="Madupu R."/>
            <person name="Durkin A.S."/>
            <person name="Torralba M."/>
            <person name="Methe B."/>
            <person name="Sutton G.G."/>
            <person name="Strausberg R.L."/>
            <person name="Nelson K.E."/>
        </authorList>
    </citation>
    <scope>NUCLEOTIDE SEQUENCE [LARGE SCALE GENOMIC DNA]</scope>
    <source>
        <strain evidence="6">ATCC 35406 / BCRC 14492 / JCM 8526 / NCTC 13058 / HG 370</strain>
    </source>
</reference>
<dbReference type="GeneID" id="93364973"/>
<evidence type="ECO:0000313" key="6">
    <source>
        <dbReference type="Proteomes" id="UP000004295"/>
    </source>
</evidence>
<comment type="caution">
    <text evidence="5">The sequence shown here is derived from an EMBL/GenBank/DDBJ whole genome shotgun (WGS) entry which is preliminary data.</text>
</comment>
<organism evidence="5 6">
    <name type="scientific">Porphyromonas endodontalis (strain ATCC 35406 / DSM 24491 / JCM 8526 / CCUG 16442 / BCRC 14492 / NCTC 13058 / HG 370)</name>
    <name type="common">Bacteroides endodontalis</name>
    <dbReference type="NCBI Taxonomy" id="553175"/>
    <lineage>
        <taxon>Bacteria</taxon>
        <taxon>Pseudomonadati</taxon>
        <taxon>Bacteroidota</taxon>
        <taxon>Bacteroidia</taxon>
        <taxon>Bacteroidales</taxon>
        <taxon>Porphyromonadaceae</taxon>
        <taxon>Porphyromonas</taxon>
    </lineage>
</organism>
<name>C3J8P7_POREA</name>
<evidence type="ECO:0000313" key="5">
    <source>
        <dbReference type="EMBL" id="EEN83479.1"/>
    </source>
</evidence>
<feature type="compositionally biased region" description="Polar residues" evidence="2">
    <location>
        <begin position="440"/>
        <end position="453"/>
    </location>
</feature>
<dbReference type="EMBL" id="ACNN01000007">
    <property type="protein sequence ID" value="EEN83479.1"/>
    <property type="molecule type" value="Genomic_DNA"/>
</dbReference>
<keyword evidence="1 3" id="KW-0732">Signal</keyword>